<dbReference type="PANTHER" id="PTHR36833">
    <property type="entry name" value="SLR0610 PROTEIN-RELATED"/>
    <property type="match status" value="1"/>
</dbReference>
<feature type="transmembrane region" description="Helical" evidence="1">
    <location>
        <begin position="146"/>
        <end position="166"/>
    </location>
</feature>
<keyword evidence="1" id="KW-0812">Transmembrane</keyword>
<feature type="transmembrane region" description="Helical" evidence="1">
    <location>
        <begin position="231"/>
        <end position="251"/>
    </location>
</feature>
<dbReference type="PANTHER" id="PTHR36833:SF2">
    <property type="entry name" value="SLR0610 PROTEIN"/>
    <property type="match status" value="1"/>
</dbReference>
<comment type="caution">
    <text evidence="2">The sequence shown here is derived from an EMBL/GenBank/DDBJ whole genome shotgun (WGS) entry which is preliminary data.</text>
</comment>
<dbReference type="RefSeq" id="WP_236335422.1">
    <property type="nucleotide sequence ID" value="NZ_CAKMMG010000005.1"/>
</dbReference>
<keyword evidence="3" id="KW-1185">Reference proteome</keyword>
<protein>
    <recommendedName>
        <fullName evidence="4">ABC transporter permease</fullName>
    </recommendedName>
</protein>
<feature type="transmembrane region" description="Helical" evidence="1">
    <location>
        <begin position="62"/>
        <end position="85"/>
    </location>
</feature>
<feature type="transmembrane region" description="Helical" evidence="1">
    <location>
        <begin position="200"/>
        <end position="219"/>
    </location>
</feature>
<keyword evidence="1" id="KW-1133">Transmembrane helix</keyword>
<dbReference type="Proteomes" id="UP000838324">
    <property type="component" value="Unassembled WGS sequence"/>
</dbReference>
<evidence type="ECO:0000313" key="2">
    <source>
        <dbReference type="EMBL" id="CAH1211935.1"/>
    </source>
</evidence>
<sequence length="261" mass="29709">MRYVRLYRIFIEQSLMKMAAYKINFGLVFVTNAAFFSVQLIFMHLVFTNVDTLAGWTKYEMFFYIGTFNIIDSLWTFGPFFNLLAIPGMIRSGALDYYITKPVNSQFLISLRNVDPGSLISALTGVILITFALIQGGMELTFGKAVLYVVSIFHALMIQYSVYFILTCSSFWLVKADFVDSIHGILCYFSTRPVDIYKGFIRFILSYVLPYGLALTVASKAVVKTIHFAEYTLFLILSWSIFAVSVGVWRFSLKHYSSASS</sequence>
<proteinExistence type="predicted"/>
<reference evidence="2" key="1">
    <citation type="submission" date="2022-01" db="EMBL/GenBank/DDBJ databases">
        <authorList>
            <person name="Criscuolo A."/>
        </authorList>
    </citation>
    <scope>NUCLEOTIDE SEQUENCE</scope>
    <source>
        <strain evidence="2">CIP111892</strain>
    </source>
</reference>
<evidence type="ECO:0000256" key="1">
    <source>
        <dbReference type="SAM" id="Phobius"/>
    </source>
</evidence>
<dbReference type="EMBL" id="CAKMMG010000005">
    <property type="protein sequence ID" value="CAH1211935.1"/>
    <property type="molecule type" value="Genomic_DNA"/>
</dbReference>
<name>A0ABM9CH57_9BACL</name>
<feature type="transmembrane region" description="Helical" evidence="1">
    <location>
        <begin position="21"/>
        <end position="42"/>
    </location>
</feature>
<evidence type="ECO:0000313" key="3">
    <source>
        <dbReference type="Proteomes" id="UP000838324"/>
    </source>
</evidence>
<organism evidence="2 3">
    <name type="scientific">Paenibacillus auburnensis</name>
    <dbReference type="NCBI Taxonomy" id="2905649"/>
    <lineage>
        <taxon>Bacteria</taxon>
        <taxon>Bacillati</taxon>
        <taxon>Bacillota</taxon>
        <taxon>Bacilli</taxon>
        <taxon>Bacillales</taxon>
        <taxon>Paenibacillaceae</taxon>
        <taxon>Paenibacillus</taxon>
    </lineage>
</organism>
<dbReference type="InterPro" id="IPR010390">
    <property type="entry name" value="ABC-2_transporter-like"/>
</dbReference>
<feature type="transmembrane region" description="Helical" evidence="1">
    <location>
        <begin position="117"/>
        <end position="134"/>
    </location>
</feature>
<evidence type="ECO:0008006" key="4">
    <source>
        <dbReference type="Google" id="ProtNLM"/>
    </source>
</evidence>
<gene>
    <name evidence="2" type="ORF">PAECIP111892_03666</name>
</gene>
<accession>A0ABM9CH57</accession>
<dbReference type="Pfam" id="PF06182">
    <property type="entry name" value="ABC2_membrane_6"/>
    <property type="match status" value="1"/>
</dbReference>
<keyword evidence="1" id="KW-0472">Membrane</keyword>